<comment type="function">
    <text evidence="15">Functions in the biosynthesis of branched-chain amino acids. Catalyzes the dehydration of (2R,3R)-2,3-dihydroxy-3-methylpentanoate (2,3-dihydroxy-3-methylvalerate) into 2-oxo-3-methylpentanoate (2-oxo-3-methylvalerate) and of (2R)-2,3-dihydroxy-3-methylbutanoate (2,3-dihydroxyisovalerate) into 2-oxo-3-methylbutanoate (2-oxoisovalerate), the penultimate precursor to L-isoleucine and L-valine, respectively.</text>
</comment>
<dbReference type="PANTHER" id="PTHR43661">
    <property type="entry name" value="D-XYLONATE DEHYDRATASE"/>
    <property type="match status" value="1"/>
</dbReference>
<dbReference type="InterPro" id="IPR020558">
    <property type="entry name" value="DiOHA_6PGluconate_deHydtase_CS"/>
</dbReference>
<evidence type="ECO:0000256" key="4">
    <source>
        <dbReference type="ARBA" id="ARBA00022714"/>
    </source>
</evidence>
<evidence type="ECO:0000256" key="6">
    <source>
        <dbReference type="ARBA" id="ARBA00022842"/>
    </source>
</evidence>
<dbReference type="GO" id="GO:0004160">
    <property type="term" value="F:dihydroxy-acid dehydratase activity"/>
    <property type="evidence" value="ECO:0007669"/>
    <property type="project" value="UniProtKB-UniRule"/>
</dbReference>
<evidence type="ECO:0000256" key="14">
    <source>
        <dbReference type="ARBA" id="ARBA00029490"/>
    </source>
</evidence>
<feature type="active site" description="Proton acceptor" evidence="15">
    <location>
        <position position="472"/>
    </location>
</feature>
<dbReference type="Gene3D" id="3.50.30.80">
    <property type="entry name" value="IlvD/EDD C-terminal domain-like"/>
    <property type="match status" value="1"/>
</dbReference>
<keyword evidence="4 15" id="KW-0001">2Fe-2S</keyword>
<keyword evidence="5 15" id="KW-0479">Metal-binding</keyword>
<evidence type="ECO:0000313" key="19">
    <source>
        <dbReference type="Proteomes" id="UP001366166"/>
    </source>
</evidence>
<feature type="binding site" evidence="15">
    <location>
        <position position="80"/>
    </location>
    <ligand>
        <name>Mg(2+)</name>
        <dbReference type="ChEBI" id="CHEBI:18420"/>
    </ligand>
</feature>
<dbReference type="KEGG" id="dmp:FAK_41670"/>
<keyword evidence="9 15" id="KW-0456">Lyase</keyword>
<dbReference type="GO" id="GO:0051537">
    <property type="term" value="F:2 iron, 2 sulfur cluster binding"/>
    <property type="evidence" value="ECO:0007669"/>
    <property type="project" value="UniProtKB-UniRule"/>
</dbReference>
<evidence type="ECO:0000256" key="5">
    <source>
        <dbReference type="ARBA" id="ARBA00022723"/>
    </source>
</evidence>
<comment type="catalytic activity">
    <reaction evidence="15">
        <text>(2R,3R)-2,3-dihydroxy-3-methylpentanoate = (S)-3-methyl-2-oxopentanoate + H2O</text>
        <dbReference type="Rhea" id="RHEA:27694"/>
        <dbReference type="ChEBI" id="CHEBI:15377"/>
        <dbReference type="ChEBI" id="CHEBI:35146"/>
        <dbReference type="ChEBI" id="CHEBI:49258"/>
        <dbReference type="EC" id="4.2.1.9"/>
    </reaction>
</comment>
<feature type="domain" description="Dihydroxy-acid/6-phosphogluconate dehydratase N-terminal" evidence="16">
    <location>
        <begin position="33"/>
        <end position="347"/>
    </location>
</feature>
<dbReference type="PANTHER" id="PTHR43661:SF3">
    <property type="entry name" value="D-XYLONATE DEHYDRATASE YAGF-RELATED"/>
    <property type="match status" value="1"/>
</dbReference>
<keyword evidence="3 15" id="KW-0028">Amino-acid biosynthesis</keyword>
<evidence type="ECO:0000256" key="8">
    <source>
        <dbReference type="ARBA" id="ARBA00023014"/>
    </source>
</evidence>
<comment type="pathway">
    <text evidence="12 15">Amino-acid biosynthesis; L-valine biosynthesis; L-valine from pyruvate: step 3/4.</text>
</comment>
<accession>A0AAU9EJ12</accession>
<dbReference type="SUPFAM" id="SSF143975">
    <property type="entry name" value="IlvD/EDD N-terminal domain-like"/>
    <property type="match status" value="1"/>
</dbReference>
<feature type="domain" description="Dihydroxy-acid/6-phosphogluconate dehydratase C-terminal" evidence="17">
    <location>
        <begin position="363"/>
        <end position="553"/>
    </location>
</feature>
<gene>
    <name evidence="15 18" type="primary">ilvD</name>
    <name evidence="18" type="ORF">FAK_41670</name>
</gene>
<evidence type="ECO:0000256" key="15">
    <source>
        <dbReference type="HAMAP-Rule" id="MF_00012"/>
    </source>
</evidence>
<evidence type="ECO:0000259" key="17">
    <source>
        <dbReference type="Pfam" id="PF24877"/>
    </source>
</evidence>
<dbReference type="Proteomes" id="UP001366166">
    <property type="component" value="Chromosome"/>
</dbReference>
<feature type="binding site" description="via carbamate group" evidence="15">
    <location>
        <position position="123"/>
    </location>
    <ligand>
        <name>Mg(2+)</name>
        <dbReference type="ChEBI" id="CHEBI:18420"/>
    </ligand>
</feature>
<dbReference type="GO" id="GO:0000287">
    <property type="term" value="F:magnesium ion binding"/>
    <property type="evidence" value="ECO:0007669"/>
    <property type="project" value="UniProtKB-UniRule"/>
</dbReference>
<dbReference type="HAMAP" id="MF_00012">
    <property type="entry name" value="IlvD"/>
    <property type="match status" value="1"/>
</dbReference>
<reference evidence="19" key="1">
    <citation type="journal article" date="2023" name="Arch. Microbiol.">
        <title>Desulfoferula mesophilus gen. nov. sp. nov., a mesophilic sulfate-reducing bacterium isolated from a brackish lake sediment.</title>
        <authorList>
            <person name="Watanabe T."/>
            <person name="Yabe T."/>
            <person name="Tsuji J.M."/>
            <person name="Fukui M."/>
        </authorList>
    </citation>
    <scope>NUCLEOTIDE SEQUENCE [LARGE SCALE GENOMIC DNA]</scope>
    <source>
        <strain evidence="19">12FAK</strain>
    </source>
</reference>
<dbReference type="NCBIfam" id="NF002068">
    <property type="entry name" value="PRK00911.1"/>
    <property type="match status" value="1"/>
</dbReference>
<comment type="pathway">
    <text evidence="13 15">Amino-acid biosynthesis; L-isoleucine biosynthesis; L-isoleucine from 2-oxobutanoate: step 3/4.</text>
</comment>
<evidence type="ECO:0000256" key="3">
    <source>
        <dbReference type="ARBA" id="ARBA00022605"/>
    </source>
</evidence>
<dbReference type="InterPro" id="IPR004404">
    <property type="entry name" value="DihydroxyA_deHydtase"/>
</dbReference>
<feature type="binding site" evidence="15">
    <location>
        <position position="446"/>
    </location>
    <ligand>
        <name>Mg(2+)</name>
        <dbReference type="ChEBI" id="CHEBI:18420"/>
    </ligand>
</feature>
<keyword evidence="19" id="KW-1185">Reference proteome</keyword>
<dbReference type="RefSeq" id="WP_338603883.1">
    <property type="nucleotide sequence ID" value="NZ_AP028679.1"/>
</dbReference>
<proteinExistence type="inferred from homology"/>
<evidence type="ECO:0000256" key="10">
    <source>
        <dbReference type="ARBA" id="ARBA00023304"/>
    </source>
</evidence>
<dbReference type="GO" id="GO:0005829">
    <property type="term" value="C:cytosol"/>
    <property type="evidence" value="ECO:0007669"/>
    <property type="project" value="TreeGrafter"/>
</dbReference>
<evidence type="ECO:0000256" key="12">
    <source>
        <dbReference type="ARBA" id="ARBA00029436"/>
    </source>
</evidence>
<dbReference type="PROSITE" id="PS00887">
    <property type="entry name" value="ILVD_EDD_2"/>
    <property type="match status" value="1"/>
</dbReference>
<dbReference type="GO" id="GO:0009097">
    <property type="term" value="P:isoleucine biosynthetic process"/>
    <property type="evidence" value="ECO:0007669"/>
    <property type="project" value="UniProtKB-UniRule"/>
</dbReference>
<dbReference type="SUPFAM" id="SSF52016">
    <property type="entry name" value="LeuD/IlvD-like"/>
    <property type="match status" value="1"/>
</dbReference>
<evidence type="ECO:0000259" key="16">
    <source>
        <dbReference type="Pfam" id="PF00920"/>
    </source>
</evidence>
<comment type="caution">
    <text evidence="15">Lacks conserved residue(s) required for the propagation of feature annotation.</text>
</comment>
<dbReference type="EMBL" id="AP028679">
    <property type="protein sequence ID" value="BEQ17101.1"/>
    <property type="molecule type" value="Genomic_DNA"/>
</dbReference>
<comment type="cofactor">
    <cofactor evidence="1 15">
        <name>Mg(2+)</name>
        <dbReference type="ChEBI" id="CHEBI:18420"/>
    </cofactor>
</comment>
<protein>
    <recommendedName>
        <fullName evidence="14 15">Dihydroxy-acid dehydratase</fullName>
        <shortName evidence="15">DAD</shortName>
        <ecNumber evidence="14 15">4.2.1.9</ecNumber>
    </recommendedName>
</protein>
<comment type="similarity">
    <text evidence="2 15">Belongs to the IlvD/Edd family.</text>
</comment>
<comment type="subunit">
    <text evidence="15">Homodimer.</text>
</comment>
<dbReference type="Pfam" id="PF00920">
    <property type="entry name" value="ILVD_EDD_N"/>
    <property type="match status" value="1"/>
</dbReference>
<sequence length="558" mass="57524">MSLPSDQVKKGAARAPQRSLLRALGLNDDDMSRPLVGIANSYNTVVPGHMHLDRLAKLAADGVREAGATPMEFNTIGICDGLAMGHAGMHASLPSRELVADSVEMMALAHGFDALVLIASCDKIVPGMLMAACRLNLPAVILTGGPMAAGELDGKLVDLISVFEGVAKHQSGQWNDEQLAALECAACPGPGSCSGMFTANTMACLCEALGLALPGGATALAQSPRRAELAQASGRAAVAALKKNLRPLDILTKEAFINACRVDLALGGSTNTCLHLPAIAHEARAEFGLADFDRLSKKTPHLSKLSPAGDLRIEHLDAAGGVGAVMKALEPLLDTTCKAVGGESIADYLAPQPSAYEALGQRVINTLEAPLSPQGGIAVLSGNLAPDGCVVKAAAVAPAMRVFSGPARVFDCEEDAVAAYNAQVIEPGEVIVVRYEGPAGGPGMREMLALTALISGGPLDGKVALVTDGRFSGGSRGAAIGHVSPEAAAGGPMCLVQNGDVIALDLDNRKIELKVEEAELERRRKDWRKPEAKFTRGALVRYAALVGSAAGGAVLKGN</sequence>
<evidence type="ECO:0000256" key="7">
    <source>
        <dbReference type="ARBA" id="ARBA00023004"/>
    </source>
</evidence>
<evidence type="ECO:0000256" key="2">
    <source>
        <dbReference type="ARBA" id="ARBA00006486"/>
    </source>
</evidence>
<keyword evidence="7 15" id="KW-0408">Iron</keyword>
<dbReference type="InterPro" id="IPR042096">
    <property type="entry name" value="Dihydro-acid_dehy_C"/>
</dbReference>
<keyword evidence="8 15" id="KW-0411">Iron-sulfur</keyword>
<dbReference type="GO" id="GO:0009099">
    <property type="term" value="P:L-valine biosynthetic process"/>
    <property type="evidence" value="ECO:0007669"/>
    <property type="project" value="UniProtKB-UniRule"/>
</dbReference>
<feature type="modified residue" description="N6-carboxylysine" evidence="15">
    <location>
        <position position="123"/>
    </location>
</feature>
<organism evidence="18 19">
    <name type="scientific">Desulfoferula mesophila</name>
    <dbReference type="NCBI Taxonomy" id="3058419"/>
    <lineage>
        <taxon>Bacteria</taxon>
        <taxon>Pseudomonadati</taxon>
        <taxon>Thermodesulfobacteriota</taxon>
        <taxon>Desulfarculia</taxon>
        <taxon>Desulfarculales</taxon>
        <taxon>Desulfarculaceae</taxon>
        <taxon>Desulfoferula</taxon>
    </lineage>
</organism>
<dbReference type="EC" id="4.2.1.9" evidence="14 15"/>
<dbReference type="Pfam" id="PF24877">
    <property type="entry name" value="ILV_EDD_C"/>
    <property type="match status" value="1"/>
</dbReference>
<keyword evidence="10 15" id="KW-0100">Branched-chain amino acid biosynthesis</keyword>
<evidence type="ECO:0000256" key="13">
    <source>
        <dbReference type="ARBA" id="ARBA00029437"/>
    </source>
</evidence>
<evidence type="ECO:0000313" key="18">
    <source>
        <dbReference type="EMBL" id="BEQ17101.1"/>
    </source>
</evidence>
<comment type="catalytic activity">
    <reaction evidence="11">
        <text>(2R)-2,3-dihydroxy-3-methylbutanoate = 3-methyl-2-oxobutanoate + H2O</text>
        <dbReference type="Rhea" id="RHEA:24809"/>
        <dbReference type="ChEBI" id="CHEBI:11851"/>
        <dbReference type="ChEBI" id="CHEBI:15377"/>
        <dbReference type="ChEBI" id="CHEBI:49072"/>
        <dbReference type="EC" id="4.2.1.9"/>
    </reaction>
    <physiologicalReaction direction="left-to-right" evidence="11">
        <dbReference type="Rhea" id="RHEA:24810"/>
    </physiologicalReaction>
</comment>
<dbReference type="AlphaFoldDB" id="A0AAU9EJ12"/>
<comment type="cofactor">
    <cofactor evidence="15">
        <name>[2Fe-2S] cluster</name>
        <dbReference type="ChEBI" id="CHEBI:190135"/>
    </cofactor>
    <text evidence="15">Binds 1 [2Fe-2S] cluster per subunit. This cluster acts as a Lewis acid cofactor.</text>
</comment>
<feature type="binding site" evidence="15">
    <location>
        <position position="122"/>
    </location>
    <ligand>
        <name>Mg(2+)</name>
        <dbReference type="ChEBI" id="CHEBI:18420"/>
    </ligand>
</feature>
<evidence type="ECO:0000256" key="9">
    <source>
        <dbReference type="ARBA" id="ARBA00023239"/>
    </source>
</evidence>
<dbReference type="PROSITE" id="PS00886">
    <property type="entry name" value="ILVD_EDD_1"/>
    <property type="match status" value="1"/>
</dbReference>
<dbReference type="InterPro" id="IPR056740">
    <property type="entry name" value="ILV_EDD_C"/>
</dbReference>
<dbReference type="FunFam" id="3.50.30.80:FF:000001">
    <property type="entry name" value="Dihydroxy-acid dehydratase"/>
    <property type="match status" value="1"/>
</dbReference>
<dbReference type="NCBIfam" id="TIGR00110">
    <property type="entry name" value="ilvD"/>
    <property type="match status" value="1"/>
</dbReference>
<dbReference type="InterPro" id="IPR000581">
    <property type="entry name" value="ILV_EDD_N"/>
</dbReference>
<dbReference type="InterPro" id="IPR037237">
    <property type="entry name" value="IlvD/EDD_N"/>
</dbReference>
<evidence type="ECO:0000256" key="1">
    <source>
        <dbReference type="ARBA" id="ARBA00001946"/>
    </source>
</evidence>
<evidence type="ECO:0000256" key="11">
    <source>
        <dbReference type="ARBA" id="ARBA00029304"/>
    </source>
</evidence>
<name>A0AAU9EJ12_9BACT</name>
<keyword evidence="6 15" id="KW-0460">Magnesium</keyword>